<feature type="compositionally biased region" description="Polar residues" evidence="1">
    <location>
        <begin position="50"/>
        <end position="71"/>
    </location>
</feature>
<protein>
    <submittedName>
        <fullName evidence="2">ZBT40 protein</fullName>
    </submittedName>
</protein>
<dbReference type="EMBL" id="VWYW01000504">
    <property type="protein sequence ID" value="NXF10382.1"/>
    <property type="molecule type" value="Genomic_DNA"/>
</dbReference>
<dbReference type="Proteomes" id="UP000567624">
    <property type="component" value="Unassembled WGS sequence"/>
</dbReference>
<comment type="caution">
    <text evidence="2">The sequence shown here is derived from an EMBL/GenBank/DDBJ whole genome shotgun (WGS) entry which is preliminary data.</text>
</comment>
<feature type="non-terminal residue" evidence="2">
    <location>
        <position position="92"/>
    </location>
</feature>
<evidence type="ECO:0000313" key="3">
    <source>
        <dbReference type="Proteomes" id="UP000567624"/>
    </source>
</evidence>
<accession>A0A7K8R0J9</accession>
<proteinExistence type="predicted"/>
<evidence type="ECO:0000313" key="2">
    <source>
        <dbReference type="EMBL" id="NXF10382.1"/>
    </source>
</evidence>
<organism evidence="2 3">
    <name type="scientific">Smithornis capensis</name>
    <dbReference type="NCBI Taxonomy" id="363769"/>
    <lineage>
        <taxon>Eukaryota</taxon>
        <taxon>Metazoa</taxon>
        <taxon>Chordata</taxon>
        <taxon>Craniata</taxon>
        <taxon>Vertebrata</taxon>
        <taxon>Euteleostomi</taxon>
        <taxon>Archelosauria</taxon>
        <taxon>Archosauria</taxon>
        <taxon>Dinosauria</taxon>
        <taxon>Saurischia</taxon>
        <taxon>Theropoda</taxon>
        <taxon>Coelurosauria</taxon>
        <taxon>Aves</taxon>
        <taxon>Neognathae</taxon>
        <taxon>Neoaves</taxon>
        <taxon>Telluraves</taxon>
        <taxon>Australaves</taxon>
        <taxon>Passeriformes</taxon>
        <taxon>Eurylaimidae</taxon>
        <taxon>Smithornis</taxon>
    </lineage>
</organism>
<keyword evidence="3" id="KW-1185">Reference proteome</keyword>
<sequence>MYSGKLPLGKHNFIKVISVADSLQMFDVAVSCKNLLRDLISSSTEDQLVRRVSSQSADTSGNQDEANNLPQSGKPDERETDVLLTRGVSPLP</sequence>
<reference evidence="2 3" key="1">
    <citation type="submission" date="2019-09" db="EMBL/GenBank/DDBJ databases">
        <title>Bird 10,000 Genomes (B10K) Project - Family phase.</title>
        <authorList>
            <person name="Zhang G."/>
        </authorList>
    </citation>
    <scope>NUCLEOTIDE SEQUENCE [LARGE SCALE GENOMIC DNA]</scope>
    <source>
        <strain evidence="2">B10K-CU-031-20</strain>
    </source>
</reference>
<feature type="non-terminal residue" evidence="2">
    <location>
        <position position="1"/>
    </location>
</feature>
<dbReference type="AlphaFoldDB" id="A0A7K8R0J9"/>
<evidence type="ECO:0000256" key="1">
    <source>
        <dbReference type="SAM" id="MobiDB-lite"/>
    </source>
</evidence>
<name>A0A7K8R0J9_9PASS</name>
<gene>
    <name evidence="2" type="primary">Zbtb40</name>
    <name evidence="2" type="ORF">SMICAP_R15283</name>
</gene>
<feature type="region of interest" description="Disordered" evidence="1">
    <location>
        <begin position="50"/>
        <end position="92"/>
    </location>
</feature>